<feature type="DNA-binding region" description="H-T-H motif" evidence="2">
    <location>
        <begin position="24"/>
        <end position="43"/>
    </location>
</feature>
<protein>
    <submittedName>
        <fullName evidence="4">TetR family transcriptional regulator</fullName>
    </submittedName>
</protein>
<organism evidence="4 5">
    <name type="scientific">Williamsia herbipolensis</name>
    <dbReference type="NCBI Taxonomy" id="1603258"/>
    <lineage>
        <taxon>Bacteria</taxon>
        <taxon>Bacillati</taxon>
        <taxon>Actinomycetota</taxon>
        <taxon>Actinomycetes</taxon>
        <taxon>Mycobacteriales</taxon>
        <taxon>Nocardiaceae</taxon>
        <taxon>Williamsia</taxon>
    </lineage>
</organism>
<dbReference type="EMBL" id="CP108021">
    <property type="protein sequence ID" value="WUM18659.1"/>
    <property type="molecule type" value="Genomic_DNA"/>
</dbReference>
<dbReference type="GO" id="GO:0003677">
    <property type="term" value="F:DNA binding"/>
    <property type="evidence" value="ECO:0007669"/>
    <property type="project" value="UniProtKB-UniRule"/>
</dbReference>
<dbReference type="SUPFAM" id="SSF46689">
    <property type="entry name" value="Homeodomain-like"/>
    <property type="match status" value="1"/>
</dbReference>
<dbReference type="Gene3D" id="1.10.357.10">
    <property type="entry name" value="Tetracycline Repressor, domain 2"/>
    <property type="match status" value="1"/>
</dbReference>
<proteinExistence type="predicted"/>
<evidence type="ECO:0000313" key="4">
    <source>
        <dbReference type="EMBL" id="WUM18659.1"/>
    </source>
</evidence>
<evidence type="ECO:0000256" key="1">
    <source>
        <dbReference type="ARBA" id="ARBA00023125"/>
    </source>
</evidence>
<sequence length="193" mass="20887">MTIDARVLPVVRDLLVEVGWNDLSVRAVAAKSGVARATINRRWETKAELVLHAVLNDRLVMEDIGTDQPGGWIDDLIRQSNQIFGHPDLRSALPGLLSTFQQDPGLRNQLWSGLAGPAAERYAVQGSPARRDQAETDALAMIIIAAGTAMFASVLATDITTDPIRERIDELLHMIGREVAGGDGDAQDGEQKA</sequence>
<evidence type="ECO:0000256" key="2">
    <source>
        <dbReference type="PROSITE-ProRule" id="PRU00335"/>
    </source>
</evidence>
<gene>
    <name evidence="4" type="ORF">OG579_13010</name>
</gene>
<keyword evidence="1 2" id="KW-0238">DNA-binding</keyword>
<feature type="domain" description="HTH tetR-type" evidence="3">
    <location>
        <begin position="1"/>
        <end position="61"/>
    </location>
</feature>
<evidence type="ECO:0000259" key="3">
    <source>
        <dbReference type="PROSITE" id="PS50977"/>
    </source>
</evidence>
<dbReference type="InterPro" id="IPR001647">
    <property type="entry name" value="HTH_TetR"/>
</dbReference>
<dbReference type="InterPro" id="IPR009057">
    <property type="entry name" value="Homeodomain-like_sf"/>
</dbReference>
<dbReference type="RefSeq" id="WP_328856265.1">
    <property type="nucleotide sequence ID" value="NZ_CP108021.1"/>
</dbReference>
<dbReference type="KEGG" id="whr:OG579_13010"/>
<accession>A0AAU4JXZ6</accession>
<dbReference type="PROSITE" id="PS50977">
    <property type="entry name" value="HTH_TETR_2"/>
    <property type="match status" value="1"/>
</dbReference>
<reference evidence="4 5" key="1">
    <citation type="submission" date="2022-10" db="EMBL/GenBank/DDBJ databases">
        <title>The complete genomes of actinobacterial strains from the NBC collection.</title>
        <authorList>
            <person name="Joergensen T.S."/>
            <person name="Alvarez Arevalo M."/>
            <person name="Sterndorff E.B."/>
            <person name="Faurdal D."/>
            <person name="Vuksanovic O."/>
            <person name="Mourched A.-S."/>
            <person name="Charusanti P."/>
            <person name="Shaw S."/>
            <person name="Blin K."/>
            <person name="Weber T."/>
        </authorList>
    </citation>
    <scope>NUCLEOTIDE SEQUENCE [LARGE SCALE GENOMIC DNA]</scope>
    <source>
        <strain evidence="4 5">NBC_00319</strain>
    </source>
</reference>
<keyword evidence="5" id="KW-1185">Reference proteome</keyword>
<name>A0AAU4JXZ6_9NOCA</name>
<dbReference type="Pfam" id="PF00440">
    <property type="entry name" value="TetR_N"/>
    <property type="match status" value="1"/>
</dbReference>
<dbReference type="AlphaFoldDB" id="A0AAU4JXZ6"/>
<evidence type="ECO:0000313" key="5">
    <source>
        <dbReference type="Proteomes" id="UP001432128"/>
    </source>
</evidence>
<dbReference type="Proteomes" id="UP001432128">
    <property type="component" value="Chromosome"/>
</dbReference>